<dbReference type="Proteomes" id="UP000308600">
    <property type="component" value="Unassembled WGS sequence"/>
</dbReference>
<evidence type="ECO:0000313" key="1">
    <source>
        <dbReference type="EMBL" id="TFK69740.1"/>
    </source>
</evidence>
<protein>
    <submittedName>
        <fullName evidence="1">Uncharacterized protein</fullName>
    </submittedName>
</protein>
<evidence type="ECO:0000313" key="2">
    <source>
        <dbReference type="Proteomes" id="UP000308600"/>
    </source>
</evidence>
<accession>A0ACD3AW07</accession>
<dbReference type="EMBL" id="ML208325">
    <property type="protein sequence ID" value="TFK69740.1"/>
    <property type="molecule type" value="Genomic_DNA"/>
</dbReference>
<keyword evidence="2" id="KW-1185">Reference proteome</keyword>
<organism evidence="1 2">
    <name type="scientific">Pluteus cervinus</name>
    <dbReference type="NCBI Taxonomy" id="181527"/>
    <lineage>
        <taxon>Eukaryota</taxon>
        <taxon>Fungi</taxon>
        <taxon>Dikarya</taxon>
        <taxon>Basidiomycota</taxon>
        <taxon>Agaricomycotina</taxon>
        <taxon>Agaricomycetes</taxon>
        <taxon>Agaricomycetidae</taxon>
        <taxon>Agaricales</taxon>
        <taxon>Pluteineae</taxon>
        <taxon>Pluteaceae</taxon>
        <taxon>Pluteus</taxon>
    </lineage>
</organism>
<gene>
    <name evidence="1" type="ORF">BDN72DRAFT_767582</name>
</gene>
<sequence length="117" mass="13518">MLSNAAQTRLLDPDVDARRKVDEEISRLEARLVSLKLARNELVPIARLHPEILQDIFSVAHSSSEPAQKEIASLRASWVSHRWRELAHQTAALWSYIDFKHPEWVETALSRTKNREL</sequence>
<reference evidence="1 2" key="1">
    <citation type="journal article" date="2019" name="Nat. Ecol. Evol.">
        <title>Megaphylogeny resolves global patterns of mushroom evolution.</title>
        <authorList>
            <person name="Varga T."/>
            <person name="Krizsan K."/>
            <person name="Foldi C."/>
            <person name="Dima B."/>
            <person name="Sanchez-Garcia M."/>
            <person name="Sanchez-Ramirez S."/>
            <person name="Szollosi G.J."/>
            <person name="Szarkandi J.G."/>
            <person name="Papp V."/>
            <person name="Albert L."/>
            <person name="Andreopoulos W."/>
            <person name="Angelini C."/>
            <person name="Antonin V."/>
            <person name="Barry K.W."/>
            <person name="Bougher N.L."/>
            <person name="Buchanan P."/>
            <person name="Buyck B."/>
            <person name="Bense V."/>
            <person name="Catcheside P."/>
            <person name="Chovatia M."/>
            <person name="Cooper J."/>
            <person name="Damon W."/>
            <person name="Desjardin D."/>
            <person name="Finy P."/>
            <person name="Geml J."/>
            <person name="Haridas S."/>
            <person name="Hughes K."/>
            <person name="Justo A."/>
            <person name="Karasinski D."/>
            <person name="Kautmanova I."/>
            <person name="Kiss B."/>
            <person name="Kocsube S."/>
            <person name="Kotiranta H."/>
            <person name="LaButti K.M."/>
            <person name="Lechner B.E."/>
            <person name="Liimatainen K."/>
            <person name="Lipzen A."/>
            <person name="Lukacs Z."/>
            <person name="Mihaltcheva S."/>
            <person name="Morgado L.N."/>
            <person name="Niskanen T."/>
            <person name="Noordeloos M.E."/>
            <person name="Ohm R.A."/>
            <person name="Ortiz-Santana B."/>
            <person name="Ovrebo C."/>
            <person name="Racz N."/>
            <person name="Riley R."/>
            <person name="Savchenko A."/>
            <person name="Shiryaev A."/>
            <person name="Soop K."/>
            <person name="Spirin V."/>
            <person name="Szebenyi C."/>
            <person name="Tomsovsky M."/>
            <person name="Tulloss R.E."/>
            <person name="Uehling J."/>
            <person name="Grigoriev I.V."/>
            <person name="Vagvolgyi C."/>
            <person name="Papp T."/>
            <person name="Martin F.M."/>
            <person name="Miettinen O."/>
            <person name="Hibbett D.S."/>
            <person name="Nagy L.G."/>
        </authorList>
    </citation>
    <scope>NUCLEOTIDE SEQUENCE [LARGE SCALE GENOMIC DNA]</scope>
    <source>
        <strain evidence="1 2">NL-1719</strain>
    </source>
</reference>
<feature type="non-terminal residue" evidence="1">
    <location>
        <position position="117"/>
    </location>
</feature>
<proteinExistence type="predicted"/>
<name>A0ACD3AW07_9AGAR</name>